<organism evidence="2 3">
    <name type="scientific">Pholiota conissans</name>
    <dbReference type="NCBI Taxonomy" id="109636"/>
    <lineage>
        <taxon>Eukaryota</taxon>
        <taxon>Fungi</taxon>
        <taxon>Dikarya</taxon>
        <taxon>Basidiomycota</taxon>
        <taxon>Agaricomycotina</taxon>
        <taxon>Agaricomycetes</taxon>
        <taxon>Agaricomycetidae</taxon>
        <taxon>Agaricales</taxon>
        <taxon>Agaricineae</taxon>
        <taxon>Strophariaceae</taxon>
        <taxon>Pholiota</taxon>
    </lineage>
</organism>
<dbReference type="EMBL" id="MU155208">
    <property type="protein sequence ID" value="KAF9479673.1"/>
    <property type="molecule type" value="Genomic_DNA"/>
</dbReference>
<evidence type="ECO:0000313" key="3">
    <source>
        <dbReference type="Proteomes" id="UP000807469"/>
    </source>
</evidence>
<dbReference type="Proteomes" id="UP000807469">
    <property type="component" value="Unassembled WGS sequence"/>
</dbReference>
<dbReference type="AlphaFoldDB" id="A0A9P5Z1I4"/>
<sequence>MDNANRDAGCSKSSITLFTGAQHLHLHKADIKIVGGTSMACTMHPIGAIPAIPKQDRTVEIALFSYASGVLIEGGKFVAVGGNSIDICDQAPPPTKTKSVPTNPRKATKDSRNRASLKARRATIDKTGGKAKQAFKKTNKGVDKRCVRGKQELRTVDESSQSSAAT</sequence>
<evidence type="ECO:0000256" key="1">
    <source>
        <dbReference type="SAM" id="MobiDB-lite"/>
    </source>
</evidence>
<gene>
    <name evidence="2" type="ORF">BDN70DRAFT_674605</name>
</gene>
<reference evidence="2" key="1">
    <citation type="submission" date="2020-11" db="EMBL/GenBank/DDBJ databases">
        <authorList>
            <consortium name="DOE Joint Genome Institute"/>
            <person name="Ahrendt S."/>
            <person name="Riley R."/>
            <person name="Andreopoulos W."/>
            <person name="Labutti K."/>
            <person name="Pangilinan J."/>
            <person name="Ruiz-Duenas F.J."/>
            <person name="Barrasa J.M."/>
            <person name="Sanchez-Garcia M."/>
            <person name="Camarero S."/>
            <person name="Miyauchi S."/>
            <person name="Serrano A."/>
            <person name="Linde D."/>
            <person name="Babiker R."/>
            <person name="Drula E."/>
            <person name="Ayuso-Fernandez I."/>
            <person name="Pacheco R."/>
            <person name="Padilla G."/>
            <person name="Ferreira P."/>
            <person name="Barriuso J."/>
            <person name="Kellner H."/>
            <person name="Castanera R."/>
            <person name="Alfaro M."/>
            <person name="Ramirez L."/>
            <person name="Pisabarro A.G."/>
            <person name="Kuo A."/>
            <person name="Tritt A."/>
            <person name="Lipzen A."/>
            <person name="He G."/>
            <person name="Yan M."/>
            <person name="Ng V."/>
            <person name="Cullen D."/>
            <person name="Martin F."/>
            <person name="Rosso M.-N."/>
            <person name="Henrissat B."/>
            <person name="Hibbett D."/>
            <person name="Martinez A.T."/>
            <person name="Grigoriev I.V."/>
        </authorList>
    </citation>
    <scope>NUCLEOTIDE SEQUENCE</scope>
    <source>
        <strain evidence="2">CIRM-BRFM 674</strain>
    </source>
</reference>
<feature type="region of interest" description="Disordered" evidence="1">
    <location>
        <begin position="89"/>
        <end position="166"/>
    </location>
</feature>
<comment type="caution">
    <text evidence="2">The sequence shown here is derived from an EMBL/GenBank/DDBJ whole genome shotgun (WGS) entry which is preliminary data.</text>
</comment>
<name>A0A9P5Z1I4_9AGAR</name>
<keyword evidence="3" id="KW-1185">Reference proteome</keyword>
<accession>A0A9P5Z1I4</accession>
<protein>
    <submittedName>
        <fullName evidence="2">Uncharacterized protein</fullName>
    </submittedName>
</protein>
<feature type="compositionally biased region" description="Basic and acidic residues" evidence="1">
    <location>
        <begin position="140"/>
        <end position="157"/>
    </location>
</feature>
<evidence type="ECO:0000313" key="2">
    <source>
        <dbReference type="EMBL" id="KAF9479673.1"/>
    </source>
</evidence>
<proteinExistence type="predicted"/>